<proteinExistence type="predicted"/>
<sequence length="112" mass="12745">MYNNRKYSRNNQTLYNNGNNSNFIPPFTNFRYKPPNNTGTNLALIGGVLTTVGDALAIIGTIIQLNTDTAADFQSQVDDYIAEQEQDNLRDEVEELQEKIKQMEELLKNNQT</sequence>
<name>A0ABV8VQH5_9BACI</name>
<evidence type="ECO:0000256" key="1">
    <source>
        <dbReference type="SAM" id="Coils"/>
    </source>
</evidence>
<reference evidence="4" key="1">
    <citation type="journal article" date="2019" name="Int. J. Syst. Evol. Microbiol.">
        <title>The Global Catalogue of Microorganisms (GCM) 10K type strain sequencing project: providing services to taxonomists for standard genome sequencing and annotation.</title>
        <authorList>
            <consortium name="The Broad Institute Genomics Platform"/>
            <consortium name="The Broad Institute Genome Sequencing Center for Infectious Disease"/>
            <person name="Wu L."/>
            <person name="Ma J."/>
        </authorList>
    </citation>
    <scope>NUCLEOTIDE SEQUENCE [LARGE SCALE GENOMIC DNA]</scope>
    <source>
        <strain evidence="4">KACC 14058</strain>
    </source>
</reference>
<evidence type="ECO:0000313" key="4">
    <source>
        <dbReference type="Proteomes" id="UP001595880"/>
    </source>
</evidence>
<dbReference type="Proteomes" id="UP001595880">
    <property type="component" value="Unassembled WGS sequence"/>
</dbReference>
<dbReference type="EMBL" id="JBHSDV010000001">
    <property type="protein sequence ID" value="MFC4386702.1"/>
    <property type="molecule type" value="Genomic_DNA"/>
</dbReference>
<protein>
    <submittedName>
        <fullName evidence="3">Uncharacterized protein</fullName>
    </submittedName>
</protein>
<comment type="caution">
    <text evidence="3">The sequence shown here is derived from an EMBL/GenBank/DDBJ whole genome shotgun (WGS) entry which is preliminary data.</text>
</comment>
<feature type="coiled-coil region" evidence="1">
    <location>
        <begin position="79"/>
        <end position="109"/>
    </location>
</feature>
<feature type="region of interest" description="Disordered" evidence="2">
    <location>
        <begin position="1"/>
        <end position="20"/>
    </location>
</feature>
<evidence type="ECO:0000313" key="3">
    <source>
        <dbReference type="EMBL" id="MFC4386702.1"/>
    </source>
</evidence>
<dbReference type="RefSeq" id="WP_390195551.1">
    <property type="nucleotide sequence ID" value="NZ_JBHSDV010000001.1"/>
</dbReference>
<organism evidence="3 4">
    <name type="scientific">Gracilibacillus marinus</name>
    <dbReference type="NCBI Taxonomy" id="630535"/>
    <lineage>
        <taxon>Bacteria</taxon>
        <taxon>Bacillati</taxon>
        <taxon>Bacillota</taxon>
        <taxon>Bacilli</taxon>
        <taxon>Bacillales</taxon>
        <taxon>Bacillaceae</taxon>
        <taxon>Gracilibacillus</taxon>
    </lineage>
</organism>
<accession>A0ABV8VQH5</accession>
<keyword evidence="4" id="KW-1185">Reference proteome</keyword>
<keyword evidence="1" id="KW-0175">Coiled coil</keyword>
<gene>
    <name evidence="3" type="ORF">ACFOZ1_02655</name>
</gene>
<evidence type="ECO:0000256" key="2">
    <source>
        <dbReference type="SAM" id="MobiDB-lite"/>
    </source>
</evidence>